<feature type="transmembrane region" description="Helical" evidence="1">
    <location>
        <begin position="12"/>
        <end position="35"/>
    </location>
</feature>
<dbReference type="HOGENOM" id="CLU_2616207_0_0_9"/>
<sequence length="78" mass="8478">MANQKSGLNRTTVGTIVLAALVGGFAGVLAGLLFAPQRGKDLRHSLRNNLKNRNQDSENLSQARRPGYITLNYPKVTN</sequence>
<dbReference type="Pfam" id="PF12732">
    <property type="entry name" value="YtxH"/>
    <property type="match status" value="1"/>
</dbReference>
<dbReference type="EMBL" id="CP003639">
    <property type="protein sequence ID" value="AFM43242.1"/>
    <property type="molecule type" value="Genomic_DNA"/>
</dbReference>
<dbReference type="Proteomes" id="UP000002892">
    <property type="component" value="Chromosome"/>
</dbReference>
<dbReference type="AlphaFoldDB" id="I4DBR8"/>
<name>I4DBR8_DESAJ</name>
<accession>I4DBR8</accession>
<protein>
    <recommendedName>
        <fullName evidence="4">Gas vesicle protein</fullName>
    </recommendedName>
</protein>
<keyword evidence="1" id="KW-0472">Membrane</keyword>
<keyword evidence="1" id="KW-1133">Transmembrane helix</keyword>
<organism evidence="2 3">
    <name type="scientific">Desulfosporosinus acidiphilus (strain DSM 22704 / JCM 16185 / SJ4)</name>
    <dbReference type="NCBI Taxonomy" id="646529"/>
    <lineage>
        <taxon>Bacteria</taxon>
        <taxon>Bacillati</taxon>
        <taxon>Bacillota</taxon>
        <taxon>Clostridia</taxon>
        <taxon>Eubacteriales</taxon>
        <taxon>Desulfitobacteriaceae</taxon>
        <taxon>Desulfosporosinus</taxon>
    </lineage>
</organism>
<dbReference type="STRING" id="646529.Desaci_4398"/>
<evidence type="ECO:0008006" key="4">
    <source>
        <dbReference type="Google" id="ProtNLM"/>
    </source>
</evidence>
<keyword evidence="3" id="KW-1185">Reference proteome</keyword>
<gene>
    <name evidence="2" type="ordered locus">Desaci_4398</name>
</gene>
<evidence type="ECO:0000313" key="2">
    <source>
        <dbReference type="EMBL" id="AFM43242.1"/>
    </source>
</evidence>
<dbReference type="RefSeq" id="WP_014829226.1">
    <property type="nucleotide sequence ID" value="NC_018068.1"/>
</dbReference>
<proteinExistence type="predicted"/>
<evidence type="ECO:0000256" key="1">
    <source>
        <dbReference type="SAM" id="Phobius"/>
    </source>
</evidence>
<dbReference type="InterPro" id="IPR024623">
    <property type="entry name" value="YtxH"/>
</dbReference>
<dbReference type="KEGG" id="dai:Desaci_4398"/>
<keyword evidence="1" id="KW-0812">Transmembrane</keyword>
<evidence type="ECO:0000313" key="3">
    <source>
        <dbReference type="Proteomes" id="UP000002892"/>
    </source>
</evidence>
<reference evidence="2 3" key="1">
    <citation type="journal article" date="2012" name="J. Bacteriol.">
        <title>Complete genome sequences of Desulfosporosinus orientis DSM765T, Desulfosporosinus youngiae DSM17734T, Desulfosporosinus meridiei DSM13257T, and Desulfosporosinus acidiphilus DSM22704T.</title>
        <authorList>
            <person name="Pester M."/>
            <person name="Brambilla E."/>
            <person name="Alazard D."/>
            <person name="Rattei T."/>
            <person name="Weinmaier T."/>
            <person name="Han J."/>
            <person name="Lucas S."/>
            <person name="Lapidus A."/>
            <person name="Cheng J.F."/>
            <person name="Goodwin L."/>
            <person name="Pitluck S."/>
            <person name="Peters L."/>
            <person name="Ovchinnikova G."/>
            <person name="Teshima H."/>
            <person name="Detter J.C."/>
            <person name="Han C.S."/>
            <person name="Tapia R."/>
            <person name="Land M.L."/>
            <person name="Hauser L."/>
            <person name="Kyrpides N.C."/>
            <person name="Ivanova N.N."/>
            <person name="Pagani I."/>
            <person name="Huntmann M."/>
            <person name="Wei C.L."/>
            <person name="Davenport K.W."/>
            <person name="Daligault H."/>
            <person name="Chain P.S."/>
            <person name="Chen A."/>
            <person name="Mavromatis K."/>
            <person name="Markowitz V."/>
            <person name="Szeto E."/>
            <person name="Mikhailova N."/>
            <person name="Pati A."/>
            <person name="Wagner M."/>
            <person name="Woyke T."/>
            <person name="Ollivier B."/>
            <person name="Klenk H.P."/>
            <person name="Spring S."/>
            <person name="Loy A."/>
        </authorList>
    </citation>
    <scope>NUCLEOTIDE SEQUENCE [LARGE SCALE GENOMIC DNA]</scope>
    <source>
        <strain evidence="3">DSM 22704 / JCM 16185 / SJ4</strain>
    </source>
</reference>